<dbReference type="OrthoDB" id="1357763at2"/>
<evidence type="ECO:0000259" key="3">
    <source>
        <dbReference type="Pfam" id="PF14534"/>
    </source>
</evidence>
<dbReference type="InterPro" id="IPR027843">
    <property type="entry name" value="DUF4440"/>
</dbReference>
<proteinExistence type="predicted"/>
<dbReference type="SUPFAM" id="SSF54427">
    <property type="entry name" value="NTF2-like"/>
    <property type="match status" value="1"/>
</dbReference>
<name>A0A3M9MD22_9BACT</name>
<dbReference type="AlphaFoldDB" id="A0A3M9MD22"/>
<dbReference type="Proteomes" id="UP000272117">
    <property type="component" value="Unassembled WGS sequence"/>
</dbReference>
<evidence type="ECO:0000259" key="2">
    <source>
        <dbReference type="Pfam" id="PF00144"/>
    </source>
</evidence>
<dbReference type="Pfam" id="PF14534">
    <property type="entry name" value="DUF4440"/>
    <property type="match status" value="1"/>
</dbReference>
<dbReference type="PANTHER" id="PTHR43283:SF18">
    <property type="match status" value="1"/>
</dbReference>
<accession>A0A3M9MD22</accession>
<feature type="domain" description="DUF4440" evidence="3">
    <location>
        <begin position="48"/>
        <end position="158"/>
    </location>
</feature>
<dbReference type="PANTHER" id="PTHR43283">
    <property type="entry name" value="BETA-LACTAMASE-RELATED"/>
    <property type="match status" value="1"/>
</dbReference>
<dbReference type="Gene3D" id="3.10.450.50">
    <property type="match status" value="1"/>
</dbReference>
<dbReference type="Pfam" id="PF00144">
    <property type="entry name" value="Beta-lactamase"/>
    <property type="match status" value="1"/>
</dbReference>
<evidence type="ECO:0000313" key="5">
    <source>
        <dbReference type="Proteomes" id="UP000272117"/>
    </source>
</evidence>
<reference evidence="4 5" key="1">
    <citation type="submission" date="2018-11" db="EMBL/GenBank/DDBJ databases">
        <title>Rufibacter latericius sp. nov., isolated from water in Baiyang Lake.</title>
        <authorList>
            <person name="Yang Y."/>
        </authorList>
    </citation>
    <scope>NUCLEOTIDE SEQUENCE [LARGE SCALE GENOMIC DNA]</scope>
    <source>
        <strain evidence="4 5">R-22-1c-1</strain>
    </source>
</reference>
<evidence type="ECO:0000313" key="4">
    <source>
        <dbReference type="EMBL" id="RNI23414.1"/>
    </source>
</evidence>
<dbReference type="EMBL" id="RJJD01000015">
    <property type="protein sequence ID" value="RNI23414.1"/>
    <property type="molecule type" value="Genomic_DNA"/>
</dbReference>
<feature type="signal peptide" evidence="1">
    <location>
        <begin position="1"/>
        <end position="25"/>
    </location>
</feature>
<dbReference type="InterPro" id="IPR050789">
    <property type="entry name" value="Diverse_Enzym_Activities"/>
</dbReference>
<dbReference type="InterPro" id="IPR012338">
    <property type="entry name" value="Beta-lactam/transpept-like"/>
</dbReference>
<feature type="chain" id="PRO_5018276956" evidence="1">
    <location>
        <begin position="26"/>
        <end position="502"/>
    </location>
</feature>
<dbReference type="SUPFAM" id="SSF56601">
    <property type="entry name" value="beta-lactamase/transpeptidase-like"/>
    <property type="match status" value="1"/>
</dbReference>
<dbReference type="Gene3D" id="3.40.710.10">
    <property type="entry name" value="DD-peptidase/beta-lactamase superfamily"/>
    <property type="match status" value="1"/>
</dbReference>
<keyword evidence="5" id="KW-1185">Reference proteome</keyword>
<keyword evidence="1" id="KW-0732">Signal</keyword>
<protein>
    <submittedName>
        <fullName evidence="4">DUF4440 domain-containing protein</fullName>
    </submittedName>
</protein>
<gene>
    <name evidence="4" type="ORF">EFB08_17880</name>
</gene>
<feature type="domain" description="Beta-lactamase-related" evidence="2">
    <location>
        <begin position="191"/>
        <end position="478"/>
    </location>
</feature>
<comment type="caution">
    <text evidence="4">The sequence shown here is derived from an EMBL/GenBank/DDBJ whole genome shotgun (WGS) entry which is preliminary data.</text>
</comment>
<dbReference type="RefSeq" id="WP_123128644.1">
    <property type="nucleotide sequence ID" value="NZ_RJJD01000015.1"/>
</dbReference>
<organism evidence="4 5">
    <name type="scientific">Rufibacter latericius</name>
    <dbReference type="NCBI Taxonomy" id="2487040"/>
    <lineage>
        <taxon>Bacteria</taxon>
        <taxon>Pseudomonadati</taxon>
        <taxon>Bacteroidota</taxon>
        <taxon>Cytophagia</taxon>
        <taxon>Cytophagales</taxon>
        <taxon>Hymenobacteraceae</taxon>
        <taxon>Rufibacter</taxon>
    </lineage>
</organism>
<sequence length="502" mass="56776">MTTALNCQILLLLLSFFSVPFISKAQEPASSDLYKAIMRQDSLLFNVGFNTCNIGQFESLLSNDFEFYHDKGGITSSKAEFIAGFKNGLCKSPSTYQSRRELVTGSTEVFPLYKNKELYGAIQTGRHRFYEKEAAKAETFASTARFSHVWQLENGNWKFLRGLSYDHLSSSFPDKGAPVFNNDADLEAWLTDNKFPALAMGIINDGKLQQIKVFGELKKGTPAPYNTIFNVASLAKPVTALVTMKLVDAGKWKLDEPLAKYWTDPDIAHDPRSKKLTTRHVLTHQTGFPNWRWMNESKRLAFQFDPGAKYQYSGEGMEYLRKALEKKFNRTLDQLADSLLFKPLGMKDTRFYWDKKVDESRFALWHDTKGGLYETYKNTSANAADDLLTTVEDYSKLLISIMNGAGLSQKTFTEMVSHQHKTKEGLYFGLGFEVFDLGNGEYALSHGGSDKGTSAIFFAFPKSKKGFIIFTNVDDGYRSYDKLIKTYLGDRGQKLVNIALQE</sequence>
<evidence type="ECO:0000256" key="1">
    <source>
        <dbReference type="SAM" id="SignalP"/>
    </source>
</evidence>
<dbReference type="InterPro" id="IPR001466">
    <property type="entry name" value="Beta-lactam-related"/>
</dbReference>
<dbReference type="InterPro" id="IPR032710">
    <property type="entry name" value="NTF2-like_dom_sf"/>
</dbReference>